<dbReference type="EMBL" id="LZIT01000189">
    <property type="protein sequence ID" value="OBG36098.1"/>
    <property type="molecule type" value="Genomic_DNA"/>
</dbReference>
<feature type="transmembrane region" description="Helical" evidence="7">
    <location>
        <begin position="191"/>
        <end position="210"/>
    </location>
</feature>
<evidence type="ECO:0000256" key="1">
    <source>
        <dbReference type="ARBA" id="ARBA00004651"/>
    </source>
</evidence>
<keyword evidence="5 7" id="KW-1133">Transmembrane helix</keyword>
<dbReference type="AlphaFoldDB" id="A0ABD6P1V7"/>
<feature type="transmembrane region" description="Helical" evidence="7">
    <location>
        <begin position="248"/>
        <end position="272"/>
    </location>
</feature>
<protein>
    <recommendedName>
        <fullName evidence="8">Membrane transport protein MMPL domain-containing protein</fullName>
    </recommendedName>
</protein>
<dbReference type="InterPro" id="IPR050545">
    <property type="entry name" value="Mycobact_MmpL"/>
</dbReference>
<evidence type="ECO:0000259" key="8">
    <source>
        <dbReference type="Pfam" id="PF03176"/>
    </source>
</evidence>
<evidence type="ECO:0000256" key="4">
    <source>
        <dbReference type="ARBA" id="ARBA00022692"/>
    </source>
</evidence>
<evidence type="ECO:0000256" key="6">
    <source>
        <dbReference type="ARBA" id="ARBA00023136"/>
    </source>
</evidence>
<evidence type="ECO:0000256" key="5">
    <source>
        <dbReference type="ARBA" id="ARBA00022989"/>
    </source>
</evidence>
<evidence type="ECO:0000256" key="3">
    <source>
        <dbReference type="ARBA" id="ARBA00022475"/>
    </source>
</evidence>
<name>A0ABD6P1V7_9MYCO</name>
<dbReference type="PANTHER" id="PTHR33406">
    <property type="entry name" value="MEMBRANE PROTEIN MJ1562-RELATED"/>
    <property type="match status" value="1"/>
</dbReference>
<feature type="transmembrane region" description="Helical" evidence="7">
    <location>
        <begin position="856"/>
        <end position="882"/>
    </location>
</feature>
<feature type="domain" description="Membrane transport protein MMPL" evidence="8">
    <location>
        <begin position="638"/>
        <end position="934"/>
    </location>
</feature>
<proteinExistence type="inferred from homology"/>
<evidence type="ECO:0000256" key="7">
    <source>
        <dbReference type="SAM" id="Phobius"/>
    </source>
</evidence>
<dbReference type="Gene3D" id="1.20.1640.10">
    <property type="entry name" value="Multidrug efflux transporter AcrB transmembrane domain"/>
    <property type="match status" value="2"/>
</dbReference>
<dbReference type="GO" id="GO:0005886">
    <property type="term" value="C:plasma membrane"/>
    <property type="evidence" value="ECO:0007669"/>
    <property type="project" value="UniProtKB-SubCell"/>
</dbReference>
<feature type="transmembrane region" description="Helical" evidence="7">
    <location>
        <begin position="787"/>
        <end position="809"/>
    </location>
</feature>
<feature type="transmembrane region" description="Helical" evidence="7">
    <location>
        <begin position="762"/>
        <end position="780"/>
    </location>
</feature>
<feature type="transmembrane region" description="Helical" evidence="7">
    <location>
        <begin position="293"/>
        <end position="314"/>
    </location>
</feature>
<comment type="similarity">
    <text evidence="2">Belongs to the resistance-nodulation-cell division (RND) (TC 2.A.6) family. MmpL subfamily.</text>
</comment>
<dbReference type="Proteomes" id="UP000092086">
    <property type="component" value="Unassembled WGS sequence"/>
</dbReference>
<evidence type="ECO:0000256" key="2">
    <source>
        <dbReference type="ARBA" id="ARBA00010157"/>
    </source>
</evidence>
<gene>
    <name evidence="9" type="ORF">A5672_20485</name>
</gene>
<feature type="transmembrane region" description="Helical" evidence="7">
    <location>
        <begin position="326"/>
        <end position="354"/>
    </location>
</feature>
<comment type="subcellular location">
    <subcellularLocation>
        <location evidence="1">Cell membrane</location>
        <topology evidence="1">Multi-pass membrane protein</topology>
    </subcellularLocation>
</comment>
<organism evidence="9 10">
    <name type="scientific">Mycobacterium alsense</name>
    <dbReference type="NCBI Taxonomy" id="324058"/>
    <lineage>
        <taxon>Bacteria</taxon>
        <taxon>Bacillati</taxon>
        <taxon>Actinomycetota</taxon>
        <taxon>Actinomycetes</taxon>
        <taxon>Mycobacteriales</taxon>
        <taxon>Mycobacteriaceae</taxon>
        <taxon>Mycobacterium</taxon>
    </lineage>
</organism>
<dbReference type="PANTHER" id="PTHR33406:SF6">
    <property type="entry name" value="MEMBRANE PROTEIN YDGH-RELATED"/>
    <property type="match status" value="1"/>
</dbReference>
<feature type="transmembrane region" description="Helical" evidence="7">
    <location>
        <begin position="375"/>
        <end position="397"/>
    </location>
</feature>
<comment type="caution">
    <text evidence="9">The sequence shown here is derived from an EMBL/GenBank/DDBJ whole genome shotgun (WGS) entry which is preliminary data.</text>
</comment>
<accession>A0ABD6P1V7</accession>
<dbReference type="NCBIfam" id="TIGR00833">
    <property type="entry name" value="actII"/>
    <property type="match status" value="1"/>
</dbReference>
<keyword evidence="3" id="KW-1003">Cell membrane</keyword>
<dbReference type="InterPro" id="IPR004869">
    <property type="entry name" value="MMPL_dom"/>
</dbReference>
<evidence type="ECO:0000313" key="9">
    <source>
        <dbReference type="EMBL" id="OBG36098.1"/>
    </source>
</evidence>
<dbReference type="SUPFAM" id="SSF82866">
    <property type="entry name" value="Multidrug efflux transporter AcrB transmembrane domain"/>
    <property type="match status" value="2"/>
</dbReference>
<keyword evidence="6 7" id="KW-0472">Membrane</keyword>
<sequence>MTAPRAKRPFVPRMVRVLAIPIIFFWALLAVSTNTFIPQVERVAEELAGSMVPHYAPSQRALLRIGEKFHESDSTNLTMLVLEANRPLGEADHRYYDDLVRRLKRDPEHVQYVMDLWGKPITAAGAQSVDGKAAYVLLRLAGDIGQMQANESVNAVRHIVANVAPPRGLKVYVSGAAPLASDTVAIANSSLNNITIVTVCLIVVMLLLVYRSVPTVLVPLLSVLIEMLVAKGVIATLGHYGYIELSSFAVNIVVALTLGAGTDYGIFLMGRYHEARQSGESREDAFYTAYKGVTPIIIGSGLTIAAACACLTFARLNYFHTMGPAVGIAMLFNIAAALTLGPAILTVGSLFGLFDPKQKAKAQLYRRIGASVVRWPVPILAASAAVVMIGAIFVPTYRQNYDDRSYQPADAPANQGFAAADRHFPKSKLFSEMLMIETDHDMRNSADFISLDRAAKSLIRLPGVAMVQSITRPLGRPLEHATLPYLFTTQGSGNGQQLPFNKQQNANTDQQAQITQHSVEVLRQEIVYFQNMSDELHKTVLTVEDLQRITAEMNQEISNVEDFFRPVKSYFYWERHCFNIPICWAFRSLFDGLDNIDHLAADIVDAKTSLEAVDRILPQVITQLKLTADDSEALAALLVSSYGQSSLQSTQTDQTFDDMINVGLDFDRSRSDDFFYIPREGFDNDDVKTGMQLLMSPDGKAARFIVTHEGDAMGPEGVEHVERFPGALTSILKETSLAGARIYIGGSGSNDKDIKEYAASDLLIVAIAAFVLIFLIMLFLTRSLMAALVIPGTVAFSYAGAFGLSILVWQHLIGLPLHWLVLPLTFIILVAVGSDYNLLLIVRVKEELHAGLNTGLIRALGSTGGVVTSAGLVFAFTMLAMLTSDLRAIGQVGSTVCIGLLLDTLIVRSFVVPCILRILGPWFWWPTLVRSRPLRAAT</sequence>
<evidence type="ECO:0000313" key="10">
    <source>
        <dbReference type="Proteomes" id="UP000092086"/>
    </source>
</evidence>
<feature type="domain" description="Membrane transport protein MMPL" evidence="8">
    <location>
        <begin position="51"/>
        <end position="379"/>
    </location>
</feature>
<dbReference type="Pfam" id="PF03176">
    <property type="entry name" value="MMPL"/>
    <property type="match status" value="2"/>
</dbReference>
<feature type="transmembrane region" description="Helical" evidence="7">
    <location>
        <begin position="821"/>
        <end position="844"/>
    </location>
</feature>
<dbReference type="InterPro" id="IPR004707">
    <property type="entry name" value="MmpL_fam"/>
</dbReference>
<reference evidence="9 10" key="1">
    <citation type="submission" date="2016-06" db="EMBL/GenBank/DDBJ databases">
        <authorList>
            <person name="Sutton G."/>
            <person name="Brinkac L."/>
            <person name="Sanka R."/>
            <person name="Adams M."/>
            <person name="Lau E."/>
            <person name="Sam S."/>
            <person name="Sreng N."/>
            <person name="Him V."/>
            <person name="Kerleguer A."/>
            <person name="Cheng S."/>
        </authorList>
    </citation>
    <scope>NUCLEOTIDE SEQUENCE [LARGE SCALE GENOMIC DNA]</scope>
    <source>
        <strain evidence="9 10">E2978</strain>
    </source>
</reference>
<keyword evidence="4 7" id="KW-0812">Transmembrane</keyword>